<keyword evidence="1" id="KW-0812">Transmembrane</keyword>
<evidence type="ECO:0000313" key="3">
    <source>
        <dbReference type="Proteomes" id="UP000095409"/>
    </source>
</evidence>
<keyword evidence="1" id="KW-1133">Transmembrane helix</keyword>
<evidence type="ECO:0000313" key="2">
    <source>
        <dbReference type="EMBL" id="CUN39823.1"/>
    </source>
</evidence>
<evidence type="ECO:0000256" key="1">
    <source>
        <dbReference type="SAM" id="Phobius"/>
    </source>
</evidence>
<accession>A0A173WJZ6</accession>
<dbReference type="EMBL" id="CYZD01000001">
    <property type="protein sequence ID" value="CUN39823.1"/>
    <property type="molecule type" value="Genomic_DNA"/>
</dbReference>
<name>A0A173WJZ6_9FIRM</name>
<protein>
    <submittedName>
        <fullName evidence="2">Uncharacterized protein</fullName>
    </submittedName>
</protein>
<feature type="transmembrane region" description="Helical" evidence="1">
    <location>
        <begin position="36"/>
        <end position="56"/>
    </location>
</feature>
<dbReference type="Proteomes" id="UP000095409">
    <property type="component" value="Unassembled WGS sequence"/>
</dbReference>
<dbReference type="AlphaFoldDB" id="A0A173WJZ6"/>
<organism evidence="2 3">
    <name type="scientific">Blautia obeum</name>
    <dbReference type="NCBI Taxonomy" id="40520"/>
    <lineage>
        <taxon>Bacteria</taxon>
        <taxon>Bacillati</taxon>
        <taxon>Bacillota</taxon>
        <taxon>Clostridia</taxon>
        <taxon>Lachnospirales</taxon>
        <taxon>Lachnospiraceae</taxon>
        <taxon>Blautia</taxon>
    </lineage>
</organism>
<sequence>MRTIYGENQSGAVRLYLFYLKLRRRNRRKCEKVKEILMQTYTIVLPALLGYIVWLLKNQKKDRDANSKGTMLLLRTQLIEYHAKYMQLGDIPSYAYQNFCEMYDAYHALGGNGMVTKMKQEIEELHIKRKGE</sequence>
<proteinExistence type="predicted"/>
<gene>
    <name evidence="2" type="ORF">ERS852394_00132</name>
</gene>
<reference evidence="2 3" key="1">
    <citation type="submission" date="2015-09" db="EMBL/GenBank/DDBJ databases">
        <authorList>
            <consortium name="Pathogen Informatics"/>
        </authorList>
    </citation>
    <scope>NUCLEOTIDE SEQUENCE [LARGE SCALE GENOMIC DNA]</scope>
    <source>
        <strain evidence="2 3">2789STDY5608837</strain>
    </source>
</reference>
<keyword evidence="1" id="KW-0472">Membrane</keyword>